<protein>
    <recommendedName>
        <fullName evidence="6">Putative aliphatic sulfonates-binding protein</fullName>
    </recommendedName>
</protein>
<evidence type="ECO:0000313" key="10">
    <source>
        <dbReference type="Proteomes" id="UP000298656"/>
    </source>
</evidence>
<feature type="domain" description="Solute-binding protein family 3/N-terminal" evidence="8">
    <location>
        <begin position="68"/>
        <end position="283"/>
    </location>
</feature>
<dbReference type="Pfam" id="PF09084">
    <property type="entry name" value="NMT1"/>
    <property type="match status" value="1"/>
</dbReference>
<dbReference type="PANTHER" id="PTHR30024">
    <property type="entry name" value="ALIPHATIC SULFONATES-BINDING PROTEIN-RELATED"/>
    <property type="match status" value="1"/>
</dbReference>
<dbReference type="InterPro" id="IPR001638">
    <property type="entry name" value="Solute-binding_3/MltF_N"/>
</dbReference>
<keyword evidence="7" id="KW-1133">Transmembrane helix</keyword>
<dbReference type="OrthoDB" id="286202at2"/>
<dbReference type="SUPFAM" id="SSF53850">
    <property type="entry name" value="Periplasmic binding protein-like II"/>
    <property type="match status" value="1"/>
</dbReference>
<keyword evidence="10" id="KW-1185">Reference proteome</keyword>
<sequence>MRRFADSSGTRAVVTRGAAFVIDRPHGVSLVIKLAVRSPLRIVAAWLASLLFALAAFPSFAQGDTDKVLRVGYQKAGLLAVLKAQGVLEQKLKPLGYRVEWFEFPAGPQLLEALNANSIDFGYTGAPPAVFAQAGGVHFVYVGAEPAAAHNEAIFVKADSPLRTPADLKGKRIALQKGSSSHYLLLEALKKAGLRYEDVQPVYLAPADARAAFESGNVDAWVVWDPYYAAAQATLKVRTLADFAGFPTNNFYESTRDFAQQHPDIVAAVLSQLRATGQWVNAHPGETAALIAPKVGLDQAIVETWVRRVPYGATPVTDNVIALQQNVADAFYGARLIPQKLTVRDNVWQNKAAVESLNSAR</sequence>
<evidence type="ECO:0000256" key="5">
    <source>
        <dbReference type="ARBA" id="ARBA00055538"/>
    </source>
</evidence>
<dbReference type="FunFam" id="3.40.190.10:FF:000050">
    <property type="entry name" value="Sulfonate ABC transporter substrate-binding protein"/>
    <property type="match status" value="1"/>
</dbReference>
<evidence type="ECO:0000259" key="8">
    <source>
        <dbReference type="SMART" id="SM00062"/>
    </source>
</evidence>
<gene>
    <name evidence="9" type="ORF">FAZ95_33655</name>
</gene>
<dbReference type="AlphaFoldDB" id="A0A4P8IXB7"/>
<dbReference type="EMBL" id="CP040078">
    <property type="protein sequence ID" value="QCP53942.1"/>
    <property type="molecule type" value="Genomic_DNA"/>
</dbReference>
<evidence type="ECO:0000313" key="9">
    <source>
        <dbReference type="EMBL" id="QCP53942.1"/>
    </source>
</evidence>
<dbReference type="CDD" id="cd13557">
    <property type="entry name" value="PBP2_SsuA"/>
    <property type="match status" value="1"/>
</dbReference>
<evidence type="ECO:0000256" key="1">
    <source>
        <dbReference type="ARBA" id="ARBA00004418"/>
    </source>
</evidence>
<keyword evidence="4" id="KW-0732">Signal</keyword>
<dbReference type="NCBIfam" id="TIGR01728">
    <property type="entry name" value="SsuA_fam"/>
    <property type="match status" value="1"/>
</dbReference>
<comment type="subcellular location">
    <subcellularLocation>
        <location evidence="1">Periplasm</location>
    </subcellularLocation>
</comment>
<dbReference type="InterPro" id="IPR010067">
    <property type="entry name" value="ABC_SsuA_sub-bd"/>
</dbReference>
<evidence type="ECO:0000256" key="6">
    <source>
        <dbReference type="ARBA" id="ARBA00070228"/>
    </source>
</evidence>
<keyword evidence="7" id="KW-0472">Membrane</keyword>
<keyword evidence="3" id="KW-0813">Transport</keyword>
<dbReference type="NCBIfam" id="NF008588">
    <property type="entry name" value="PRK11553.1"/>
    <property type="match status" value="1"/>
</dbReference>
<dbReference type="GO" id="GO:0042626">
    <property type="term" value="F:ATPase-coupled transmembrane transporter activity"/>
    <property type="evidence" value="ECO:0007669"/>
    <property type="project" value="InterPro"/>
</dbReference>
<comment type="similarity">
    <text evidence="2">Belongs to the bacterial solute-binding protein SsuA/TauA family.</text>
</comment>
<dbReference type="PANTHER" id="PTHR30024:SF42">
    <property type="entry name" value="ALIPHATIC SULFONATES-BINDING PROTEIN-RELATED"/>
    <property type="match status" value="1"/>
</dbReference>
<dbReference type="Gene3D" id="3.40.190.10">
    <property type="entry name" value="Periplasmic binding protein-like II"/>
    <property type="match status" value="2"/>
</dbReference>
<name>A0A4P8IXB7_9BURK</name>
<accession>A0A4P8IXB7</accession>
<evidence type="ECO:0000256" key="4">
    <source>
        <dbReference type="ARBA" id="ARBA00022729"/>
    </source>
</evidence>
<feature type="transmembrane region" description="Helical" evidence="7">
    <location>
        <begin position="42"/>
        <end position="61"/>
    </location>
</feature>
<dbReference type="Proteomes" id="UP000298656">
    <property type="component" value="Chromosome 2"/>
</dbReference>
<evidence type="ECO:0000256" key="7">
    <source>
        <dbReference type="SAM" id="Phobius"/>
    </source>
</evidence>
<comment type="function">
    <text evidence="5">Part of a binding-protein-dependent transport system for aliphatic sulfonates. Putative binding protein.</text>
</comment>
<dbReference type="InterPro" id="IPR015168">
    <property type="entry name" value="SsuA/THI5"/>
</dbReference>
<dbReference type="SMART" id="SM00062">
    <property type="entry name" value="PBPb"/>
    <property type="match status" value="1"/>
</dbReference>
<evidence type="ECO:0000256" key="2">
    <source>
        <dbReference type="ARBA" id="ARBA00010742"/>
    </source>
</evidence>
<keyword evidence="7" id="KW-0812">Transmembrane</keyword>
<dbReference type="KEGG" id="tvl:FAZ95_33655"/>
<dbReference type="GO" id="GO:0016020">
    <property type="term" value="C:membrane"/>
    <property type="evidence" value="ECO:0007669"/>
    <property type="project" value="InterPro"/>
</dbReference>
<dbReference type="GO" id="GO:0042597">
    <property type="term" value="C:periplasmic space"/>
    <property type="evidence" value="ECO:0007669"/>
    <property type="project" value="UniProtKB-SubCell"/>
</dbReference>
<reference evidence="9 10" key="1">
    <citation type="submission" date="2019-05" db="EMBL/GenBank/DDBJ databases">
        <title>Burkholderia sp. DHOD12, isolated from subtropical forest soil.</title>
        <authorList>
            <person name="Gao Z.-H."/>
            <person name="Qiu L.-H."/>
        </authorList>
    </citation>
    <scope>NUCLEOTIDE SEQUENCE [LARGE SCALE GENOMIC DNA]</scope>
    <source>
        <strain evidence="9 10">DHOD12</strain>
    </source>
</reference>
<proteinExistence type="inferred from homology"/>
<organism evidence="9 10">
    <name type="scientific">Trinickia violacea</name>
    <dbReference type="NCBI Taxonomy" id="2571746"/>
    <lineage>
        <taxon>Bacteria</taxon>
        <taxon>Pseudomonadati</taxon>
        <taxon>Pseudomonadota</taxon>
        <taxon>Betaproteobacteria</taxon>
        <taxon>Burkholderiales</taxon>
        <taxon>Burkholderiaceae</taxon>
        <taxon>Trinickia</taxon>
    </lineage>
</organism>
<evidence type="ECO:0000256" key="3">
    <source>
        <dbReference type="ARBA" id="ARBA00022448"/>
    </source>
</evidence>